<protein>
    <recommendedName>
        <fullName evidence="1">HTH cro/C1-type domain-containing protein</fullName>
    </recommendedName>
</protein>
<dbReference type="SUPFAM" id="SSF47413">
    <property type="entry name" value="lambda repressor-like DNA-binding domains"/>
    <property type="match status" value="1"/>
</dbReference>
<gene>
    <name evidence="2" type="ORF">LCGC14_3108800</name>
</gene>
<dbReference type="AlphaFoldDB" id="A0A0F8W622"/>
<proteinExistence type="predicted"/>
<dbReference type="InterPro" id="IPR010982">
    <property type="entry name" value="Lambda_DNA-bd_dom_sf"/>
</dbReference>
<reference evidence="2" key="1">
    <citation type="journal article" date="2015" name="Nature">
        <title>Complex archaea that bridge the gap between prokaryotes and eukaryotes.</title>
        <authorList>
            <person name="Spang A."/>
            <person name="Saw J.H."/>
            <person name="Jorgensen S.L."/>
            <person name="Zaremba-Niedzwiedzka K."/>
            <person name="Martijn J."/>
            <person name="Lind A.E."/>
            <person name="van Eijk R."/>
            <person name="Schleper C."/>
            <person name="Guy L."/>
            <person name="Ettema T.J."/>
        </authorList>
    </citation>
    <scope>NUCLEOTIDE SEQUENCE</scope>
</reference>
<comment type="caution">
    <text evidence="2">The sequence shown here is derived from an EMBL/GenBank/DDBJ whole genome shotgun (WGS) entry which is preliminary data.</text>
</comment>
<dbReference type="InterPro" id="IPR001387">
    <property type="entry name" value="Cro/C1-type_HTH"/>
</dbReference>
<organism evidence="2">
    <name type="scientific">marine sediment metagenome</name>
    <dbReference type="NCBI Taxonomy" id="412755"/>
    <lineage>
        <taxon>unclassified sequences</taxon>
        <taxon>metagenomes</taxon>
        <taxon>ecological metagenomes</taxon>
    </lineage>
</organism>
<dbReference type="GO" id="GO:0003677">
    <property type="term" value="F:DNA binding"/>
    <property type="evidence" value="ECO:0007669"/>
    <property type="project" value="InterPro"/>
</dbReference>
<dbReference type="Gene3D" id="1.10.260.40">
    <property type="entry name" value="lambda repressor-like DNA-binding domains"/>
    <property type="match status" value="1"/>
</dbReference>
<dbReference type="PROSITE" id="PS50943">
    <property type="entry name" value="HTH_CROC1"/>
    <property type="match status" value="1"/>
</dbReference>
<evidence type="ECO:0000259" key="1">
    <source>
        <dbReference type="PROSITE" id="PS50943"/>
    </source>
</evidence>
<evidence type="ECO:0000313" key="2">
    <source>
        <dbReference type="EMBL" id="KKK52053.1"/>
    </source>
</evidence>
<name>A0A0F8W622_9ZZZZ</name>
<feature type="domain" description="HTH cro/C1-type" evidence="1">
    <location>
        <begin position="13"/>
        <end position="68"/>
    </location>
</feature>
<sequence length="70" mass="7668">MTETTKQIDLTQLDDHRKGLYRTQAEFARIAGVGLRTYSQISLGLSPNVGVATLEKVLAPLGLRLEIVEA</sequence>
<dbReference type="EMBL" id="LAZR01067211">
    <property type="protein sequence ID" value="KKK52053.1"/>
    <property type="molecule type" value="Genomic_DNA"/>
</dbReference>
<accession>A0A0F8W622</accession>